<evidence type="ECO:0000313" key="1">
    <source>
        <dbReference type="Proteomes" id="UP000887540"/>
    </source>
</evidence>
<keyword evidence="1" id="KW-1185">Reference proteome</keyword>
<accession>A0A914DY52</accession>
<organism evidence="1 2">
    <name type="scientific">Acrobeloides nanus</name>
    <dbReference type="NCBI Taxonomy" id="290746"/>
    <lineage>
        <taxon>Eukaryota</taxon>
        <taxon>Metazoa</taxon>
        <taxon>Ecdysozoa</taxon>
        <taxon>Nematoda</taxon>
        <taxon>Chromadorea</taxon>
        <taxon>Rhabditida</taxon>
        <taxon>Tylenchina</taxon>
        <taxon>Cephalobomorpha</taxon>
        <taxon>Cephaloboidea</taxon>
        <taxon>Cephalobidae</taxon>
        <taxon>Acrobeloides</taxon>
    </lineage>
</organism>
<protein>
    <submittedName>
        <fullName evidence="2">Uncharacterized protein</fullName>
    </submittedName>
</protein>
<dbReference type="WBParaSite" id="ACRNAN_scaffold454.g8129.t1">
    <property type="protein sequence ID" value="ACRNAN_scaffold454.g8129.t1"/>
    <property type="gene ID" value="ACRNAN_scaffold454.g8129"/>
</dbReference>
<dbReference type="AlphaFoldDB" id="A0A914DY52"/>
<proteinExistence type="predicted"/>
<reference evidence="2" key="1">
    <citation type="submission" date="2022-11" db="UniProtKB">
        <authorList>
            <consortium name="WormBaseParasite"/>
        </authorList>
    </citation>
    <scope>IDENTIFICATION</scope>
</reference>
<dbReference type="Proteomes" id="UP000887540">
    <property type="component" value="Unplaced"/>
</dbReference>
<name>A0A914DY52_9BILA</name>
<evidence type="ECO:0000313" key="2">
    <source>
        <dbReference type="WBParaSite" id="ACRNAN_scaffold454.g8129.t1"/>
    </source>
</evidence>
<sequence length="165" mass="19660">MPPDAKMKNLFKLGYNSLKKRLGFNYKTQEQLTVERKAIEKKKKEECQKRKEHNAMLIKKYRDLVDQFFNKPSDFYSTLDKKPEDYYVDENKAGRLYGVLNELAIVPTNFKAKLENFGSKWKEELEIVDFKIPKKLDNYYYAKVPKLIEKSGEKMSHYLNSIKKK</sequence>